<dbReference type="SMART" id="SM00471">
    <property type="entry name" value="HDc"/>
    <property type="match status" value="1"/>
</dbReference>
<sequence>MSYWILVIDDDTANLKIANRILSAENMRVSCLKSGEEALHFLQQDGGRRTVLPDLILLDIRMPGLDGFQTIAALKENKDTAAIPVIFLTADEDAETELRGLSAGAMDFIKKPFIPEVLLLRVRNTVDLIRLQTDLSREVAKKTQEVQAHEEKLERMFFQIVAALSGAIDAKDEYTNGHSERVARYSREIAKRAGFSKEQQDTVFIMALLHDVGKIGIPDAILNKSSALTDEEYAVIKSHPLMGVEILEKIKDFPELLTGAKYHHERYDGLGYPDGIAGNAIPPEARIIAVADSYDAMTSRRRYRDTLSQDVVRREMEKGKGTQFDPVFTGIMIAMIDEDTEYTLKE</sequence>
<dbReference type="Pfam" id="PF00072">
    <property type="entry name" value="Response_reg"/>
    <property type="match status" value="1"/>
</dbReference>
<dbReference type="SMART" id="SM00448">
    <property type="entry name" value="REC"/>
    <property type="match status" value="1"/>
</dbReference>
<proteinExistence type="predicted"/>
<evidence type="ECO:0000256" key="1">
    <source>
        <dbReference type="PROSITE-ProRule" id="PRU00169"/>
    </source>
</evidence>
<dbReference type="InterPro" id="IPR006674">
    <property type="entry name" value="HD_domain"/>
</dbReference>
<dbReference type="SUPFAM" id="SSF52172">
    <property type="entry name" value="CheY-like"/>
    <property type="match status" value="1"/>
</dbReference>
<dbReference type="PANTHER" id="PTHR45228">
    <property type="entry name" value="CYCLIC DI-GMP PHOSPHODIESTERASE TM_0186-RELATED"/>
    <property type="match status" value="1"/>
</dbReference>
<evidence type="ECO:0000259" key="2">
    <source>
        <dbReference type="PROSITE" id="PS50110"/>
    </source>
</evidence>
<dbReference type="InterPro" id="IPR052020">
    <property type="entry name" value="Cyclic_di-GMP/3'3'-cGAMP_PDE"/>
</dbReference>
<dbReference type="InterPro" id="IPR001789">
    <property type="entry name" value="Sig_transdc_resp-reg_receiver"/>
</dbReference>
<dbReference type="SUPFAM" id="SSF109604">
    <property type="entry name" value="HD-domain/PDEase-like"/>
    <property type="match status" value="1"/>
</dbReference>
<evidence type="ECO:0000259" key="3">
    <source>
        <dbReference type="PROSITE" id="PS51831"/>
    </source>
</evidence>
<comment type="caution">
    <text evidence="5">The sequence shown here is derived from an EMBL/GenBank/DDBJ whole genome shotgun (WGS) entry which is preliminary data.</text>
</comment>
<dbReference type="GO" id="GO:0000160">
    <property type="term" value="P:phosphorelay signal transduction system"/>
    <property type="evidence" value="ECO:0007669"/>
    <property type="project" value="InterPro"/>
</dbReference>
<dbReference type="InterPro" id="IPR037522">
    <property type="entry name" value="HD_GYP_dom"/>
</dbReference>
<dbReference type="Gene3D" id="3.40.50.2300">
    <property type="match status" value="1"/>
</dbReference>
<evidence type="ECO:0000259" key="4">
    <source>
        <dbReference type="PROSITE" id="PS51832"/>
    </source>
</evidence>
<gene>
    <name evidence="5" type="ORF">IAA96_08975</name>
</gene>
<feature type="domain" description="Response regulatory" evidence="2">
    <location>
        <begin position="4"/>
        <end position="126"/>
    </location>
</feature>
<evidence type="ECO:0000313" key="5">
    <source>
        <dbReference type="EMBL" id="MBO8451219.1"/>
    </source>
</evidence>
<name>A0A9D9EPF3_9SPIR</name>
<feature type="modified residue" description="4-aspartylphosphate" evidence="1">
    <location>
        <position position="59"/>
    </location>
</feature>
<accession>A0A9D9EPF3</accession>
<reference evidence="5" key="2">
    <citation type="journal article" date="2021" name="PeerJ">
        <title>Extensive microbial diversity within the chicken gut microbiome revealed by metagenomics and culture.</title>
        <authorList>
            <person name="Gilroy R."/>
            <person name="Ravi A."/>
            <person name="Getino M."/>
            <person name="Pursley I."/>
            <person name="Horton D.L."/>
            <person name="Alikhan N.F."/>
            <person name="Baker D."/>
            <person name="Gharbi K."/>
            <person name="Hall N."/>
            <person name="Watson M."/>
            <person name="Adriaenssens E.M."/>
            <person name="Foster-Nyarko E."/>
            <person name="Jarju S."/>
            <person name="Secka A."/>
            <person name="Antonio M."/>
            <person name="Oren A."/>
            <person name="Chaudhuri R.R."/>
            <person name="La Ragione R."/>
            <person name="Hildebrand F."/>
            <person name="Pallen M.J."/>
        </authorList>
    </citation>
    <scope>NUCLEOTIDE SEQUENCE</scope>
    <source>
        <strain evidence="5">B3-4054</strain>
    </source>
</reference>
<dbReference type="EMBL" id="JADIMS010000166">
    <property type="protein sequence ID" value="MBO8451219.1"/>
    <property type="molecule type" value="Genomic_DNA"/>
</dbReference>
<keyword evidence="1" id="KW-0597">Phosphoprotein</keyword>
<feature type="domain" description="HD-GYP" evidence="4">
    <location>
        <begin position="153"/>
        <end position="346"/>
    </location>
</feature>
<dbReference type="CDD" id="cd00077">
    <property type="entry name" value="HDc"/>
    <property type="match status" value="1"/>
</dbReference>
<dbReference type="PROSITE" id="PS50110">
    <property type="entry name" value="RESPONSE_REGULATORY"/>
    <property type="match status" value="1"/>
</dbReference>
<dbReference type="Pfam" id="PF13487">
    <property type="entry name" value="HD_5"/>
    <property type="match status" value="1"/>
</dbReference>
<dbReference type="Proteomes" id="UP000823616">
    <property type="component" value="Unassembled WGS sequence"/>
</dbReference>
<organism evidence="5 6">
    <name type="scientific">Candidatus Avitreponema avistercoris</name>
    <dbReference type="NCBI Taxonomy" id="2840705"/>
    <lineage>
        <taxon>Bacteria</taxon>
        <taxon>Pseudomonadati</taxon>
        <taxon>Spirochaetota</taxon>
        <taxon>Spirochaetia</taxon>
        <taxon>Spirochaetales</taxon>
        <taxon>Candidatus Avitreponema</taxon>
    </lineage>
</organism>
<dbReference type="AlphaFoldDB" id="A0A9D9EPF3"/>
<feature type="domain" description="HD" evidence="3">
    <location>
        <begin position="175"/>
        <end position="297"/>
    </location>
</feature>
<dbReference type="PROSITE" id="PS51832">
    <property type="entry name" value="HD_GYP"/>
    <property type="match status" value="1"/>
</dbReference>
<dbReference type="InterPro" id="IPR011006">
    <property type="entry name" value="CheY-like_superfamily"/>
</dbReference>
<dbReference type="PANTHER" id="PTHR45228:SF1">
    <property type="entry name" value="CYCLIC DI-GMP PHOSPHODIESTERASE TM_0186"/>
    <property type="match status" value="1"/>
</dbReference>
<dbReference type="Gene3D" id="1.10.3210.10">
    <property type="entry name" value="Hypothetical protein af1432"/>
    <property type="match status" value="1"/>
</dbReference>
<protein>
    <submittedName>
        <fullName evidence="5">Response regulator</fullName>
    </submittedName>
</protein>
<dbReference type="InterPro" id="IPR003607">
    <property type="entry name" value="HD/PDEase_dom"/>
</dbReference>
<evidence type="ECO:0000313" key="6">
    <source>
        <dbReference type="Proteomes" id="UP000823616"/>
    </source>
</evidence>
<reference evidence="5" key="1">
    <citation type="submission" date="2020-10" db="EMBL/GenBank/DDBJ databases">
        <authorList>
            <person name="Gilroy R."/>
        </authorList>
    </citation>
    <scope>NUCLEOTIDE SEQUENCE</scope>
    <source>
        <strain evidence="5">B3-4054</strain>
    </source>
</reference>
<dbReference type="PROSITE" id="PS51831">
    <property type="entry name" value="HD"/>
    <property type="match status" value="1"/>
</dbReference>